<dbReference type="ESTHER" id="conwi-d3eze9">
    <property type="family name" value="6_AlphaBeta_hydrolase"/>
</dbReference>
<gene>
    <name evidence="2" type="ordered locus">Cwoe_3496</name>
</gene>
<evidence type="ECO:0000313" key="3">
    <source>
        <dbReference type="Proteomes" id="UP000008229"/>
    </source>
</evidence>
<dbReference type="Gene3D" id="3.40.50.1820">
    <property type="entry name" value="alpha/beta hydrolase"/>
    <property type="match status" value="1"/>
</dbReference>
<proteinExistence type="predicted"/>
<dbReference type="InterPro" id="IPR000073">
    <property type="entry name" value="AB_hydrolase_1"/>
</dbReference>
<dbReference type="STRING" id="469383.Cwoe_3496"/>
<keyword evidence="2" id="KW-0378">Hydrolase</keyword>
<dbReference type="InterPro" id="IPR029058">
    <property type="entry name" value="AB_hydrolase_fold"/>
</dbReference>
<dbReference type="EMBL" id="CP001854">
    <property type="protein sequence ID" value="ADB51914.1"/>
    <property type="molecule type" value="Genomic_DNA"/>
</dbReference>
<dbReference type="GO" id="GO:0016787">
    <property type="term" value="F:hydrolase activity"/>
    <property type="evidence" value="ECO:0007669"/>
    <property type="project" value="UniProtKB-KW"/>
</dbReference>
<dbReference type="AlphaFoldDB" id="D3EZE9"/>
<dbReference type="KEGG" id="cwo:Cwoe_3496"/>
<dbReference type="PANTHER" id="PTHR46438:SF11">
    <property type="entry name" value="LIPASE-RELATED"/>
    <property type="match status" value="1"/>
</dbReference>
<sequence>MLVHDRRGAGPPLVLIHGIGARRGAWDPVVQQLAADRETIAIDLPGFGESSPLPAETTPSIDAYVDAVERFFADAGLDRPHVAGNSMGGGIALELARRGSVASATALSPIGFWSPLENAYGQVVLKQTHFLSARAGGVLKRGVGSAAGRTLMLSHMFGRPAAVDAEAARQDIAQLAAAPGWSGTLAQLRKYRFTNGAALDGVPVTVGWGTRDRLLVYATQSRRARQALPHARHVALDRCGHLPMSDDPDGVAALLREASATSGPHAG</sequence>
<feature type="domain" description="AB hydrolase-1" evidence="1">
    <location>
        <begin position="11"/>
        <end position="248"/>
    </location>
</feature>
<dbReference type="OrthoDB" id="27092at2"/>
<dbReference type="eggNOG" id="COG2267">
    <property type="taxonomic scope" value="Bacteria"/>
</dbReference>
<dbReference type="PANTHER" id="PTHR46438">
    <property type="entry name" value="ALPHA/BETA-HYDROLASES SUPERFAMILY PROTEIN"/>
    <property type="match status" value="1"/>
</dbReference>
<dbReference type="HOGENOM" id="CLU_020336_13_7_11"/>
<organism evidence="2 3">
    <name type="scientific">Conexibacter woesei (strain DSM 14684 / CCUG 47730 / CIP 108061 / JCM 11494 / NBRC 100937 / ID131577)</name>
    <dbReference type="NCBI Taxonomy" id="469383"/>
    <lineage>
        <taxon>Bacteria</taxon>
        <taxon>Bacillati</taxon>
        <taxon>Actinomycetota</taxon>
        <taxon>Thermoleophilia</taxon>
        <taxon>Solirubrobacterales</taxon>
        <taxon>Conexibacteraceae</taxon>
        <taxon>Conexibacter</taxon>
    </lineage>
</organism>
<dbReference type="SUPFAM" id="SSF53474">
    <property type="entry name" value="alpha/beta-Hydrolases"/>
    <property type="match status" value="1"/>
</dbReference>
<reference evidence="2 3" key="1">
    <citation type="journal article" date="2010" name="Stand. Genomic Sci.">
        <title>Complete genome sequence of Conexibacter woesei type strain (ID131577).</title>
        <authorList>
            <person name="Pukall R."/>
            <person name="Lapidus A."/>
            <person name="Glavina Del Rio T."/>
            <person name="Copeland A."/>
            <person name="Tice H."/>
            <person name="Cheng J.-F."/>
            <person name="Lucas S."/>
            <person name="Chen F."/>
            <person name="Nolan M."/>
            <person name="Bruce D."/>
            <person name="Goodwin L."/>
            <person name="Pitluck S."/>
            <person name="Mavromatis K."/>
            <person name="Ivanova N."/>
            <person name="Ovchinnikova G."/>
            <person name="Pati A."/>
            <person name="Chen A."/>
            <person name="Palaniappan K."/>
            <person name="Land M."/>
            <person name="Hauser L."/>
            <person name="Chang Y.-J."/>
            <person name="Jeffries C.D."/>
            <person name="Chain P."/>
            <person name="Meincke L."/>
            <person name="Sims D."/>
            <person name="Brettin T."/>
            <person name="Detter J.C."/>
            <person name="Rohde M."/>
            <person name="Goeker M."/>
            <person name="Bristow J."/>
            <person name="Eisen J.A."/>
            <person name="Markowitz V."/>
            <person name="Kyrpides N.C."/>
            <person name="Klenk H.-P."/>
            <person name="Hugenholtz P."/>
        </authorList>
    </citation>
    <scope>NUCLEOTIDE SEQUENCE [LARGE SCALE GENOMIC DNA]</scope>
    <source>
        <strain evidence="3">DSM 14684 / CIP 108061 / JCM 11494 / NBRC 100937 / ID131577</strain>
    </source>
</reference>
<dbReference type="RefSeq" id="WP_012934965.1">
    <property type="nucleotide sequence ID" value="NC_013739.1"/>
</dbReference>
<dbReference type="Pfam" id="PF00561">
    <property type="entry name" value="Abhydrolase_1"/>
    <property type="match status" value="1"/>
</dbReference>
<accession>D3EZE9</accession>
<evidence type="ECO:0000259" key="1">
    <source>
        <dbReference type="Pfam" id="PF00561"/>
    </source>
</evidence>
<evidence type="ECO:0000313" key="2">
    <source>
        <dbReference type="EMBL" id="ADB51914.1"/>
    </source>
</evidence>
<keyword evidence="3" id="KW-1185">Reference proteome</keyword>
<dbReference type="Proteomes" id="UP000008229">
    <property type="component" value="Chromosome"/>
</dbReference>
<reference evidence="3" key="2">
    <citation type="submission" date="2010-01" db="EMBL/GenBank/DDBJ databases">
        <title>The complete genome of Conexibacter woesei DSM 14684.</title>
        <authorList>
            <consortium name="US DOE Joint Genome Institute (JGI-PGF)"/>
            <person name="Lucas S."/>
            <person name="Copeland A."/>
            <person name="Lapidus A."/>
            <person name="Glavina del Rio T."/>
            <person name="Dalin E."/>
            <person name="Tice H."/>
            <person name="Bruce D."/>
            <person name="Goodwin L."/>
            <person name="Pitluck S."/>
            <person name="Kyrpides N."/>
            <person name="Mavromatis K."/>
            <person name="Ivanova N."/>
            <person name="Mikhailova N."/>
            <person name="Chertkov O."/>
            <person name="Brettin T."/>
            <person name="Detter J.C."/>
            <person name="Han C."/>
            <person name="Larimer F."/>
            <person name="Land M."/>
            <person name="Hauser L."/>
            <person name="Markowitz V."/>
            <person name="Cheng J.-F."/>
            <person name="Hugenholtz P."/>
            <person name="Woyke T."/>
            <person name="Wu D."/>
            <person name="Pukall R."/>
            <person name="Steenblock K."/>
            <person name="Schneider S."/>
            <person name="Klenk H.-P."/>
            <person name="Eisen J.A."/>
        </authorList>
    </citation>
    <scope>NUCLEOTIDE SEQUENCE [LARGE SCALE GENOMIC DNA]</scope>
    <source>
        <strain evidence="3">DSM 14684 / CIP 108061 / JCM 11494 / NBRC 100937 / ID131577</strain>
    </source>
</reference>
<protein>
    <submittedName>
        <fullName evidence="2">Alpha/beta hydrolase fold protein</fullName>
    </submittedName>
</protein>
<name>D3EZE9_CONWI</name>
<dbReference type="PRINTS" id="PR00111">
    <property type="entry name" value="ABHYDROLASE"/>
</dbReference>